<keyword evidence="2" id="KW-1185">Reference proteome</keyword>
<organism evidence="1 2">
    <name type="scientific">Flavobacterium psychroterrae</name>
    <dbReference type="NCBI Taxonomy" id="2133767"/>
    <lineage>
        <taxon>Bacteria</taxon>
        <taxon>Pseudomonadati</taxon>
        <taxon>Bacteroidota</taxon>
        <taxon>Flavobacteriia</taxon>
        <taxon>Flavobacteriales</taxon>
        <taxon>Flavobacteriaceae</taxon>
        <taxon>Flavobacterium</taxon>
    </lineage>
</organism>
<accession>A0ABS5PHW2</accession>
<gene>
    <name evidence="1" type="ORF">KHA90_21310</name>
</gene>
<comment type="caution">
    <text evidence="1">The sequence shown here is derived from an EMBL/GenBank/DDBJ whole genome shotgun (WGS) entry which is preliminary data.</text>
</comment>
<dbReference type="EMBL" id="JAGYVZ010000027">
    <property type="protein sequence ID" value="MBS7233555.1"/>
    <property type="molecule type" value="Genomic_DNA"/>
</dbReference>
<evidence type="ECO:0000313" key="1">
    <source>
        <dbReference type="EMBL" id="MBS7233555.1"/>
    </source>
</evidence>
<sequence>MIEIFKTNVQEIEQSNMIVAKLLEHFPNSKINFDLEDCDKILRIHSLSISNSVIIELLNAHGFHCEVLL</sequence>
<dbReference type="RefSeq" id="WP_213306299.1">
    <property type="nucleotide sequence ID" value="NZ_JAGYVZ010000027.1"/>
</dbReference>
<evidence type="ECO:0008006" key="3">
    <source>
        <dbReference type="Google" id="ProtNLM"/>
    </source>
</evidence>
<name>A0ABS5PHW2_9FLAO</name>
<reference evidence="1 2" key="1">
    <citation type="journal article" date="2018" name="Int. J. Syst. Evol. Microbiol.">
        <title>Flavobacterium chryseum sp. nov. and Flavobacterium psychroterrae sp. nov., novel environmental bacteria isolated from Antarctica.</title>
        <authorList>
            <person name="Kralova S."/>
            <person name="Svec P."/>
            <person name="Busse H.J."/>
            <person name="Stankova E."/>
            <person name="Vaczi P."/>
            <person name="Sedlacek I."/>
        </authorList>
    </citation>
    <scope>NUCLEOTIDE SEQUENCE [LARGE SCALE GENOMIC DNA]</scope>
    <source>
        <strain evidence="1 2">CCM 8827</strain>
    </source>
</reference>
<proteinExistence type="predicted"/>
<protein>
    <recommendedName>
        <fullName evidence="3">HMA domain-containing protein</fullName>
    </recommendedName>
</protein>
<dbReference type="Proteomes" id="UP000722625">
    <property type="component" value="Unassembled WGS sequence"/>
</dbReference>
<evidence type="ECO:0000313" key="2">
    <source>
        <dbReference type="Proteomes" id="UP000722625"/>
    </source>
</evidence>